<dbReference type="EMBL" id="JBHSIS010000017">
    <property type="protein sequence ID" value="MFC4856979.1"/>
    <property type="molecule type" value="Genomic_DNA"/>
</dbReference>
<protein>
    <submittedName>
        <fullName evidence="1">DUF6235 family protein</fullName>
    </submittedName>
</protein>
<dbReference type="RefSeq" id="WP_378058973.1">
    <property type="nucleotide sequence ID" value="NZ_JBHSIS010000017.1"/>
</dbReference>
<dbReference type="Proteomes" id="UP001595859">
    <property type="component" value="Unassembled WGS sequence"/>
</dbReference>
<name>A0ABV9S7Q2_9PSEU</name>
<sequence>MNEYHQQDSTIPRTRFRLETGVEVFEEWATTASQHAKNAAHKALFAMVEGTLFRSYRVVDDYQRPNELFVIVKDDLVMKIRINCFDSFGVVHIGPPAESARFRDSAR</sequence>
<gene>
    <name evidence="1" type="ORF">ACFPCV_26080</name>
</gene>
<comment type="caution">
    <text evidence="1">The sequence shown here is derived from an EMBL/GenBank/DDBJ whole genome shotgun (WGS) entry which is preliminary data.</text>
</comment>
<evidence type="ECO:0000313" key="1">
    <source>
        <dbReference type="EMBL" id="MFC4856979.1"/>
    </source>
</evidence>
<dbReference type="Pfam" id="PF19748">
    <property type="entry name" value="DUF6235"/>
    <property type="match status" value="1"/>
</dbReference>
<keyword evidence="2" id="KW-1185">Reference proteome</keyword>
<accession>A0ABV9S7Q2</accession>
<dbReference type="InterPro" id="IPR046202">
    <property type="entry name" value="DUF6235"/>
</dbReference>
<proteinExistence type="predicted"/>
<organism evidence="1 2">
    <name type="scientific">Actinophytocola glycyrrhizae</name>
    <dbReference type="NCBI Taxonomy" id="2044873"/>
    <lineage>
        <taxon>Bacteria</taxon>
        <taxon>Bacillati</taxon>
        <taxon>Actinomycetota</taxon>
        <taxon>Actinomycetes</taxon>
        <taxon>Pseudonocardiales</taxon>
        <taxon>Pseudonocardiaceae</taxon>
    </lineage>
</organism>
<evidence type="ECO:0000313" key="2">
    <source>
        <dbReference type="Proteomes" id="UP001595859"/>
    </source>
</evidence>
<reference evidence="2" key="1">
    <citation type="journal article" date="2019" name="Int. J. Syst. Evol. Microbiol.">
        <title>The Global Catalogue of Microorganisms (GCM) 10K type strain sequencing project: providing services to taxonomists for standard genome sequencing and annotation.</title>
        <authorList>
            <consortium name="The Broad Institute Genomics Platform"/>
            <consortium name="The Broad Institute Genome Sequencing Center for Infectious Disease"/>
            <person name="Wu L."/>
            <person name="Ma J."/>
        </authorList>
    </citation>
    <scope>NUCLEOTIDE SEQUENCE [LARGE SCALE GENOMIC DNA]</scope>
    <source>
        <strain evidence="2">ZS-22-S1</strain>
    </source>
</reference>